<evidence type="ECO:0008006" key="3">
    <source>
        <dbReference type="Google" id="ProtNLM"/>
    </source>
</evidence>
<dbReference type="Proteomes" id="UP001064489">
    <property type="component" value="Chromosome 10"/>
</dbReference>
<evidence type="ECO:0000313" key="1">
    <source>
        <dbReference type="EMBL" id="KAI9166075.1"/>
    </source>
</evidence>
<reference evidence="1" key="2">
    <citation type="submission" date="2023-02" db="EMBL/GenBank/DDBJ databases">
        <authorList>
            <person name="Swenson N.G."/>
            <person name="Wegrzyn J.L."/>
            <person name="Mcevoy S.L."/>
        </authorList>
    </citation>
    <scope>NUCLEOTIDE SEQUENCE</scope>
    <source>
        <strain evidence="1">91603</strain>
        <tissue evidence="1">Leaf</tissue>
    </source>
</reference>
<gene>
    <name evidence="1" type="ORF">LWI28_025831</name>
</gene>
<comment type="caution">
    <text evidence="1">The sequence shown here is derived from an EMBL/GenBank/DDBJ whole genome shotgun (WGS) entry which is preliminary data.</text>
</comment>
<proteinExistence type="predicted"/>
<protein>
    <recommendedName>
        <fullName evidence="3">Retrotransposon Copia-like N-terminal domain-containing protein</fullName>
    </recommendedName>
</protein>
<sequence length="129" mass="14738">MTLTTKNKGGFVDGTVTKPPLTSAKKYKQWTRCNLLVKGWILNTISPDIAQSVMYNDDTSELWNKLKERFSRTNRVHLFHIDQTKSDRHSKETIGTATEQARLFYLNTSKLVRCRSIAAAVSINPGLWH</sequence>
<dbReference type="PANTHER" id="PTHR37610:SF6">
    <property type="entry name" value="GAG-POLYPEPTIDE OF LTR COPIA-TYPE-RELATED"/>
    <property type="match status" value="1"/>
</dbReference>
<evidence type="ECO:0000313" key="2">
    <source>
        <dbReference type="Proteomes" id="UP001064489"/>
    </source>
</evidence>
<reference evidence="1" key="1">
    <citation type="journal article" date="2022" name="Plant J.">
        <title>Strategies of tolerance reflected in two North American maple genomes.</title>
        <authorList>
            <person name="McEvoy S.L."/>
            <person name="Sezen U.U."/>
            <person name="Trouern-Trend A."/>
            <person name="McMahon S.M."/>
            <person name="Schaberg P.G."/>
            <person name="Yang J."/>
            <person name="Wegrzyn J.L."/>
            <person name="Swenson N.G."/>
        </authorList>
    </citation>
    <scope>NUCLEOTIDE SEQUENCE</scope>
    <source>
        <strain evidence="1">91603</strain>
    </source>
</reference>
<dbReference type="PANTHER" id="PTHR37610">
    <property type="entry name" value="CCHC-TYPE DOMAIN-CONTAINING PROTEIN"/>
    <property type="match status" value="1"/>
</dbReference>
<dbReference type="AlphaFoldDB" id="A0AAD5IJM3"/>
<keyword evidence="2" id="KW-1185">Reference proteome</keyword>
<dbReference type="EMBL" id="JAJSOW010000105">
    <property type="protein sequence ID" value="KAI9166075.1"/>
    <property type="molecule type" value="Genomic_DNA"/>
</dbReference>
<organism evidence="1 2">
    <name type="scientific">Acer negundo</name>
    <name type="common">Box elder</name>
    <dbReference type="NCBI Taxonomy" id="4023"/>
    <lineage>
        <taxon>Eukaryota</taxon>
        <taxon>Viridiplantae</taxon>
        <taxon>Streptophyta</taxon>
        <taxon>Embryophyta</taxon>
        <taxon>Tracheophyta</taxon>
        <taxon>Spermatophyta</taxon>
        <taxon>Magnoliopsida</taxon>
        <taxon>eudicotyledons</taxon>
        <taxon>Gunneridae</taxon>
        <taxon>Pentapetalae</taxon>
        <taxon>rosids</taxon>
        <taxon>malvids</taxon>
        <taxon>Sapindales</taxon>
        <taxon>Sapindaceae</taxon>
        <taxon>Hippocastanoideae</taxon>
        <taxon>Acereae</taxon>
        <taxon>Acer</taxon>
    </lineage>
</organism>
<accession>A0AAD5IJM3</accession>
<name>A0AAD5IJM3_ACENE</name>